<comment type="caution">
    <text evidence="1">Lacks conserved residue(s) required for the propagation of feature annotation.</text>
</comment>
<evidence type="ECO:0000313" key="4">
    <source>
        <dbReference type="Proteomes" id="UP000243887"/>
    </source>
</evidence>
<dbReference type="PROSITE" id="PS52035">
    <property type="entry name" value="PEPTIDASE_M14"/>
    <property type="match status" value="1"/>
</dbReference>
<dbReference type="Pfam" id="PF00246">
    <property type="entry name" value="Peptidase_M14"/>
    <property type="match status" value="1"/>
</dbReference>
<dbReference type="AlphaFoldDB" id="A0A1I3U7P4"/>
<dbReference type="GO" id="GO:0006508">
    <property type="term" value="P:proteolysis"/>
    <property type="evidence" value="ECO:0007669"/>
    <property type="project" value="InterPro"/>
</dbReference>
<dbReference type="InterPro" id="IPR000834">
    <property type="entry name" value="Peptidase_M14"/>
</dbReference>
<name>A0A1I3U7P4_9FLAO</name>
<proteinExistence type="inferred from homology"/>
<dbReference type="SMART" id="SM00631">
    <property type="entry name" value="Zn_pept"/>
    <property type="match status" value="1"/>
</dbReference>
<dbReference type="STRING" id="1150112.SAMN04487893_11639"/>
<protein>
    <submittedName>
        <fullName evidence="3">Zinc carboxypeptidase</fullName>
    </submittedName>
</protein>
<gene>
    <name evidence="3" type="ORF">SAMN04487893_11639</name>
</gene>
<dbReference type="GO" id="GO:0004181">
    <property type="term" value="F:metallocarboxypeptidase activity"/>
    <property type="evidence" value="ECO:0007669"/>
    <property type="project" value="InterPro"/>
</dbReference>
<evidence type="ECO:0000256" key="1">
    <source>
        <dbReference type="PROSITE-ProRule" id="PRU01379"/>
    </source>
</evidence>
<keyword evidence="3" id="KW-0378">Hydrolase</keyword>
<dbReference type="Gene3D" id="3.40.630.10">
    <property type="entry name" value="Zn peptidases"/>
    <property type="match status" value="1"/>
</dbReference>
<dbReference type="SUPFAM" id="SSF53187">
    <property type="entry name" value="Zn-dependent exopeptidases"/>
    <property type="match status" value="1"/>
</dbReference>
<comment type="similarity">
    <text evidence="1">Belongs to the peptidase M14 family.</text>
</comment>
<accession>A0A1I3U7P4</accession>
<dbReference type="OrthoDB" id="1119199at2"/>
<organism evidence="3 4">
    <name type="scientific">Myroides guanonis</name>
    <dbReference type="NCBI Taxonomy" id="1150112"/>
    <lineage>
        <taxon>Bacteria</taxon>
        <taxon>Pseudomonadati</taxon>
        <taxon>Bacteroidota</taxon>
        <taxon>Flavobacteriia</taxon>
        <taxon>Flavobacteriales</taxon>
        <taxon>Flavobacteriaceae</taxon>
        <taxon>Myroides</taxon>
    </lineage>
</organism>
<dbReference type="GO" id="GO:0008270">
    <property type="term" value="F:zinc ion binding"/>
    <property type="evidence" value="ECO:0007669"/>
    <property type="project" value="InterPro"/>
</dbReference>
<keyword evidence="3" id="KW-0645">Protease</keyword>
<feature type="domain" description="Peptidase M14" evidence="2">
    <location>
        <begin position="9"/>
        <end position="282"/>
    </location>
</feature>
<evidence type="ECO:0000259" key="2">
    <source>
        <dbReference type="PROSITE" id="PS52035"/>
    </source>
</evidence>
<keyword evidence="3" id="KW-0121">Carboxypeptidase</keyword>
<reference evidence="4" key="1">
    <citation type="submission" date="2016-10" db="EMBL/GenBank/DDBJ databases">
        <authorList>
            <person name="Varghese N."/>
            <person name="Submissions S."/>
        </authorList>
    </citation>
    <scope>NUCLEOTIDE SEQUENCE [LARGE SCALE GENOMIC DNA]</scope>
    <source>
        <strain evidence="4">DSM 26542</strain>
    </source>
</reference>
<keyword evidence="4" id="KW-1185">Reference proteome</keyword>
<sequence length="384" mass="43823">MLFMDIDIVEYKYEGVSGRYVTTVDLERFYLGLSDLFEICVEGRSVENRDVKSVRVGSGDKKIFMWSQMHGNESTTTKAVLDLLLFLDSGNEMANSFLNAFTLLIIPIVNPDGAFAYTRVNANGVDLNRDAVDLSQPESKILRRVFDEFCPDFAFNLHDQRTIFGVGDKECAASLSFLSPSFDMDRSVNVTRERAMKLIVGIYDALRNHLPNGMARFDDGFNLNCVGDYFQYRGVPTILFEAGHYKGDYLRETVRGFVFRALISALSELEADRYIDNIVDKYFLLPENNKSYVDVILRKVLEPFSGVFWSVSLQYEEVLFNDRILFLPIITEISKKESKFAHVCVNTELKFIVQVSDLNRLIGEKAFEIIDFGSITVNDLLKKQ</sequence>
<dbReference type="EMBL" id="FORU01000016">
    <property type="protein sequence ID" value="SFJ78619.1"/>
    <property type="molecule type" value="Genomic_DNA"/>
</dbReference>
<dbReference type="Proteomes" id="UP000243887">
    <property type="component" value="Unassembled WGS sequence"/>
</dbReference>
<evidence type="ECO:0000313" key="3">
    <source>
        <dbReference type="EMBL" id="SFJ78619.1"/>
    </source>
</evidence>